<reference evidence="1" key="1">
    <citation type="submission" date="2021-03" db="EMBL/GenBank/DDBJ databases">
        <authorList>
            <person name="Bekaert M."/>
        </authorList>
    </citation>
    <scope>NUCLEOTIDE SEQUENCE</scope>
</reference>
<dbReference type="EMBL" id="CAJPWZ010002711">
    <property type="protein sequence ID" value="CAG2243710.1"/>
    <property type="molecule type" value="Genomic_DNA"/>
</dbReference>
<evidence type="ECO:0000313" key="1">
    <source>
        <dbReference type="EMBL" id="CAG2243710.1"/>
    </source>
</evidence>
<gene>
    <name evidence="1" type="ORF">MEDL_55820</name>
</gene>
<accession>A0A8S3UCP8</accession>
<sequence>MQGKALDNHFIYLEISAENDFASFLKTLRLNNGFSERCAKFGITNFETELSILEKKTVKLVVINNNSSFKHAVKLLLKEEADLHGTLPLNLYQNNIPPKCSPINFVDKQNDNNNEEVQHVQPDQLQPFDEEILPKCIYDINDLLAIYINGHLYIGRVAKRVNESSVTCKALLYAETHELNFQQDEIKDIPLESVLEIITTPLHCEAEVYILDENIYSRLTILTQTDTASVTEKMHKQLESKETIVLSCERTRRGRTINKPRHLQDFY</sequence>
<dbReference type="AlphaFoldDB" id="A0A8S3UCP8"/>
<proteinExistence type="predicted"/>
<dbReference type="OrthoDB" id="10534599at2759"/>
<dbReference type="Proteomes" id="UP000683360">
    <property type="component" value="Unassembled WGS sequence"/>
</dbReference>
<name>A0A8S3UCP8_MYTED</name>
<keyword evidence="2" id="KW-1185">Reference proteome</keyword>
<organism evidence="1 2">
    <name type="scientific">Mytilus edulis</name>
    <name type="common">Blue mussel</name>
    <dbReference type="NCBI Taxonomy" id="6550"/>
    <lineage>
        <taxon>Eukaryota</taxon>
        <taxon>Metazoa</taxon>
        <taxon>Spiralia</taxon>
        <taxon>Lophotrochozoa</taxon>
        <taxon>Mollusca</taxon>
        <taxon>Bivalvia</taxon>
        <taxon>Autobranchia</taxon>
        <taxon>Pteriomorphia</taxon>
        <taxon>Mytilida</taxon>
        <taxon>Mytiloidea</taxon>
        <taxon>Mytilidae</taxon>
        <taxon>Mytilinae</taxon>
        <taxon>Mytilus</taxon>
    </lineage>
</organism>
<evidence type="ECO:0000313" key="2">
    <source>
        <dbReference type="Proteomes" id="UP000683360"/>
    </source>
</evidence>
<comment type="caution">
    <text evidence="1">The sequence shown here is derived from an EMBL/GenBank/DDBJ whole genome shotgun (WGS) entry which is preliminary data.</text>
</comment>
<protein>
    <submittedName>
        <fullName evidence="1">Uncharacterized protein</fullName>
    </submittedName>
</protein>